<keyword evidence="3" id="KW-1185">Reference proteome</keyword>
<dbReference type="InterPro" id="IPR002937">
    <property type="entry name" value="Amino_oxidase"/>
</dbReference>
<dbReference type="InterPro" id="IPR036188">
    <property type="entry name" value="FAD/NAD-bd_sf"/>
</dbReference>
<organism evidence="2 3">
    <name type="scientific">Gelatiniphilus marinus</name>
    <dbReference type="NCBI Taxonomy" id="1759464"/>
    <lineage>
        <taxon>Bacteria</taxon>
        <taxon>Pseudomonadati</taxon>
        <taxon>Bacteroidota</taxon>
        <taxon>Flavobacteriia</taxon>
        <taxon>Flavobacteriales</taxon>
        <taxon>Flavobacteriaceae</taxon>
        <taxon>Gelatiniphilus</taxon>
    </lineage>
</organism>
<dbReference type="PANTHER" id="PTHR21197">
    <property type="entry name" value="UDP-GALACTOPYRANOSE MUTASE"/>
    <property type="match status" value="1"/>
</dbReference>
<name>A0ABW5JY11_9FLAO</name>
<accession>A0ABW5JY11</accession>
<feature type="domain" description="Amine oxidase" evidence="1">
    <location>
        <begin position="12"/>
        <end position="304"/>
    </location>
</feature>
<evidence type="ECO:0000313" key="3">
    <source>
        <dbReference type="Proteomes" id="UP001597441"/>
    </source>
</evidence>
<dbReference type="SUPFAM" id="SSF51905">
    <property type="entry name" value="FAD/NAD(P)-binding domain"/>
    <property type="match status" value="1"/>
</dbReference>
<reference evidence="3" key="1">
    <citation type="journal article" date="2019" name="Int. J. Syst. Evol. Microbiol.">
        <title>The Global Catalogue of Microorganisms (GCM) 10K type strain sequencing project: providing services to taxonomists for standard genome sequencing and annotation.</title>
        <authorList>
            <consortium name="The Broad Institute Genomics Platform"/>
            <consortium name="The Broad Institute Genome Sequencing Center for Infectious Disease"/>
            <person name="Wu L."/>
            <person name="Ma J."/>
        </authorList>
    </citation>
    <scope>NUCLEOTIDE SEQUENCE [LARGE SCALE GENOMIC DNA]</scope>
    <source>
        <strain evidence="3">KCTC 42903</strain>
    </source>
</reference>
<evidence type="ECO:0000313" key="2">
    <source>
        <dbReference type="EMBL" id="MFD2536382.1"/>
    </source>
</evidence>
<dbReference type="Pfam" id="PF01593">
    <property type="entry name" value="Amino_oxidase"/>
    <property type="match status" value="1"/>
</dbReference>
<dbReference type="Gene3D" id="3.50.50.60">
    <property type="entry name" value="FAD/NAD(P)-binding domain"/>
    <property type="match status" value="1"/>
</dbReference>
<sequence>MKKAIVIGAGPAGLSSAHELSKKGVEVIVLEASNHVGGMSRSFDLWGQTVDLGPHRFFSKQKEVNAFFNELIKDDFTLVNRQTRIYYSGKYFQYPLKFGNVLKNLSLVTIFQILWHYLVRVFFPIKNPKNLEEWISNRFGEKLYSIFFKNYSEKLWGIKCTQIDADWAAQRIKTLSLVQAVISSIFNNQGHKHKTLVDQFAYPNNGTGTLYERAAESIKKKNGEIALNSPVKRVLLDKGNKKVSGVELTDGSVIKADYVISTMPLTNLVNGLGHLPKKVKEAVNSLYFRNTILVYFEVDTINLFTDNWLYIHAPEVKLGRVTNFRNWCPTLNKDKNTAILALEFWCFEKDKMWSANDNDLIKMAKKELSDINLMPKKYKIINSKVIRVPKCYPVYETGYMKKLDIVIDCLKDVEGLMPIGRYGAFKYNNQDHSILMGLLAANKITNNNPTDLWKVNTDTEYQEDANIKDVLIY</sequence>
<dbReference type="EMBL" id="JBHULK010000008">
    <property type="protein sequence ID" value="MFD2536382.1"/>
    <property type="molecule type" value="Genomic_DNA"/>
</dbReference>
<evidence type="ECO:0000259" key="1">
    <source>
        <dbReference type="Pfam" id="PF01593"/>
    </source>
</evidence>
<protein>
    <submittedName>
        <fullName evidence="2">FAD-dependent oxidoreductase</fullName>
    </submittedName>
</protein>
<comment type="caution">
    <text evidence="2">The sequence shown here is derived from an EMBL/GenBank/DDBJ whole genome shotgun (WGS) entry which is preliminary data.</text>
</comment>
<proteinExistence type="predicted"/>
<dbReference type="PRINTS" id="PR00419">
    <property type="entry name" value="ADXRDTASE"/>
</dbReference>
<dbReference type="Proteomes" id="UP001597441">
    <property type="component" value="Unassembled WGS sequence"/>
</dbReference>
<gene>
    <name evidence="2" type="ORF">ACFSQS_14815</name>
</gene>
<dbReference type="NCBIfam" id="NF005548">
    <property type="entry name" value="PRK07208.1-4"/>
    <property type="match status" value="1"/>
</dbReference>
<dbReference type="RefSeq" id="WP_388020729.1">
    <property type="nucleotide sequence ID" value="NZ_JBHUDT010000008.1"/>
</dbReference>
<dbReference type="PANTHER" id="PTHR21197:SF0">
    <property type="entry name" value="UDP-GALACTOPYRANOSE MUTASE"/>
    <property type="match status" value="1"/>
</dbReference>